<gene>
    <name evidence="12" type="ORF">PCOS0759_LOCUS9498</name>
</gene>
<dbReference type="Pfam" id="PF00957">
    <property type="entry name" value="Synaptobrevin"/>
    <property type="match status" value="1"/>
</dbReference>
<evidence type="ECO:0000259" key="10">
    <source>
        <dbReference type="PROSITE" id="PS50859"/>
    </source>
</evidence>
<evidence type="ECO:0000256" key="7">
    <source>
        <dbReference type="ARBA" id="ARBA00046280"/>
    </source>
</evidence>
<dbReference type="Gene3D" id="1.20.5.110">
    <property type="match status" value="1"/>
</dbReference>
<comment type="subcellular location">
    <subcellularLocation>
        <location evidence="7">Endomembrane system</location>
        <topology evidence="7">Single-pass type IV membrane protein</topology>
    </subcellularLocation>
</comment>
<dbReference type="PANTHER" id="PTHR21136">
    <property type="entry name" value="SNARE PROTEINS"/>
    <property type="match status" value="1"/>
</dbReference>
<evidence type="ECO:0000256" key="6">
    <source>
        <dbReference type="ARBA" id="ARBA00023136"/>
    </source>
</evidence>
<dbReference type="InterPro" id="IPR001388">
    <property type="entry name" value="Synaptobrevin-like"/>
</dbReference>
<evidence type="ECO:0008006" key="13">
    <source>
        <dbReference type="Google" id="ProtNLM"/>
    </source>
</evidence>
<evidence type="ECO:0000256" key="1">
    <source>
        <dbReference type="ARBA" id="ARBA00008025"/>
    </source>
</evidence>
<feature type="transmembrane region" description="Helical" evidence="9">
    <location>
        <begin position="204"/>
        <end position="226"/>
    </location>
</feature>
<dbReference type="PANTHER" id="PTHR21136:SF168">
    <property type="entry name" value="VESICLE-ASSOCIATED MEMBRANE PROTEIN 9"/>
    <property type="match status" value="1"/>
</dbReference>
<dbReference type="GO" id="GO:0012505">
    <property type="term" value="C:endomembrane system"/>
    <property type="evidence" value="ECO:0007669"/>
    <property type="project" value="UniProtKB-SubCell"/>
</dbReference>
<keyword evidence="8" id="KW-0175">Coiled coil</keyword>
<evidence type="ECO:0000256" key="3">
    <source>
        <dbReference type="ARBA" id="ARBA00022692"/>
    </source>
</evidence>
<organism evidence="12">
    <name type="scientific">Percolomonas cosmopolitus</name>
    <dbReference type="NCBI Taxonomy" id="63605"/>
    <lineage>
        <taxon>Eukaryota</taxon>
        <taxon>Discoba</taxon>
        <taxon>Heterolobosea</taxon>
        <taxon>Tetramitia</taxon>
        <taxon>Eutetramitia</taxon>
        <taxon>Percolomonadidae</taxon>
        <taxon>Percolomonas</taxon>
    </lineage>
</organism>
<accession>A0A7S1PJ82</accession>
<dbReference type="GO" id="GO:0015031">
    <property type="term" value="P:protein transport"/>
    <property type="evidence" value="ECO:0007669"/>
    <property type="project" value="UniProtKB-KW"/>
</dbReference>
<dbReference type="GO" id="GO:0016192">
    <property type="term" value="P:vesicle-mediated transport"/>
    <property type="evidence" value="ECO:0007669"/>
    <property type="project" value="InterPro"/>
</dbReference>
<keyword evidence="5 9" id="KW-1133">Transmembrane helix</keyword>
<dbReference type="InterPro" id="IPR051097">
    <property type="entry name" value="Synaptobrevin-like_transport"/>
</dbReference>
<dbReference type="EMBL" id="HBGD01011486">
    <property type="protein sequence ID" value="CAD9086244.1"/>
    <property type="molecule type" value="Transcribed_RNA"/>
</dbReference>
<comment type="similarity">
    <text evidence="1">Belongs to the synaptobrevin family.</text>
</comment>
<keyword evidence="3 9" id="KW-0812">Transmembrane</keyword>
<dbReference type="PRINTS" id="PR00219">
    <property type="entry name" value="SYNAPTOBREVN"/>
</dbReference>
<dbReference type="Gene3D" id="3.30.450.50">
    <property type="entry name" value="Longin domain"/>
    <property type="match status" value="1"/>
</dbReference>
<dbReference type="InterPro" id="IPR042855">
    <property type="entry name" value="V_SNARE_CC"/>
</dbReference>
<dbReference type="Pfam" id="PF13774">
    <property type="entry name" value="Longin"/>
    <property type="match status" value="1"/>
</dbReference>
<evidence type="ECO:0000256" key="2">
    <source>
        <dbReference type="ARBA" id="ARBA00022448"/>
    </source>
</evidence>
<name>A0A7S1PJ82_9EUKA</name>
<dbReference type="GO" id="GO:0016020">
    <property type="term" value="C:membrane"/>
    <property type="evidence" value="ECO:0007669"/>
    <property type="project" value="InterPro"/>
</dbReference>
<dbReference type="SMART" id="SM01270">
    <property type="entry name" value="Longin"/>
    <property type="match status" value="1"/>
</dbReference>
<dbReference type="CDD" id="cd15843">
    <property type="entry name" value="R-SNARE"/>
    <property type="match status" value="1"/>
</dbReference>
<reference evidence="12" key="1">
    <citation type="submission" date="2021-01" db="EMBL/GenBank/DDBJ databases">
        <authorList>
            <person name="Corre E."/>
            <person name="Pelletier E."/>
            <person name="Niang G."/>
            <person name="Scheremetjew M."/>
            <person name="Finn R."/>
            <person name="Kale V."/>
            <person name="Holt S."/>
            <person name="Cochrane G."/>
            <person name="Meng A."/>
            <person name="Brown T."/>
            <person name="Cohen L."/>
        </authorList>
    </citation>
    <scope>NUCLEOTIDE SEQUENCE</scope>
    <source>
        <strain evidence="12">WS</strain>
    </source>
</reference>
<dbReference type="InterPro" id="IPR011012">
    <property type="entry name" value="Longin-like_dom_sf"/>
</dbReference>
<dbReference type="CDD" id="cd14824">
    <property type="entry name" value="Longin"/>
    <property type="match status" value="1"/>
</dbReference>
<dbReference type="SUPFAM" id="SSF64356">
    <property type="entry name" value="SNARE-like"/>
    <property type="match status" value="1"/>
</dbReference>
<feature type="domain" description="V-SNARE coiled-coil homology" evidence="11">
    <location>
        <begin position="143"/>
        <end position="203"/>
    </location>
</feature>
<dbReference type="SUPFAM" id="SSF58038">
    <property type="entry name" value="SNARE fusion complex"/>
    <property type="match status" value="1"/>
</dbReference>
<keyword evidence="4" id="KW-0653">Protein transport</keyword>
<dbReference type="PROSITE" id="PS50859">
    <property type="entry name" value="LONGIN"/>
    <property type="match status" value="1"/>
</dbReference>
<feature type="domain" description="Longin" evidence="10">
    <location>
        <begin position="40"/>
        <end position="128"/>
    </location>
</feature>
<keyword evidence="6 9" id="KW-0472">Membrane</keyword>
<evidence type="ECO:0000313" key="12">
    <source>
        <dbReference type="EMBL" id="CAD9086244.1"/>
    </source>
</evidence>
<dbReference type="GO" id="GO:0005737">
    <property type="term" value="C:cytoplasm"/>
    <property type="evidence" value="ECO:0007669"/>
    <property type="project" value="UniProtKB-ARBA"/>
</dbReference>
<evidence type="ECO:0000256" key="4">
    <source>
        <dbReference type="ARBA" id="ARBA00022927"/>
    </source>
</evidence>
<evidence type="ECO:0000259" key="11">
    <source>
        <dbReference type="PROSITE" id="PS50892"/>
    </source>
</evidence>
<dbReference type="InterPro" id="IPR010908">
    <property type="entry name" value="Longin_dom"/>
</dbReference>
<evidence type="ECO:0000256" key="9">
    <source>
        <dbReference type="SAM" id="Phobius"/>
    </source>
</evidence>
<evidence type="ECO:0000256" key="5">
    <source>
        <dbReference type="ARBA" id="ARBA00022989"/>
    </source>
</evidence>
<sequence>MSYTELEAKIIYILIAHPKHGPLAHHAYLSGTYQDTVGSLLPTIPYDAPETRRCYQYDEFRFYYLVNAHKTAFLCLTDASFSKLQAFRFLQDVRLIFETEVDERRELNQDGMEPLPEYALNRRLKSFLKEKLSYYNDNPEADKIKLASQQIEEVKVEMLKNIDKALDIGKKIDVLAEETSHMDEGSRLLRRNARTMRNRVIRNNICIVALISFSICVAIFILVAYFCGVKCVEWMIPNRGKDNNSPVPTPTPGNGTNIVEEFRPVLAVG</sequence>
<dbReference type="AlphaFoldDB" id="A0A7S1PJ82"/>
<keyword evidence="2" id="KW-0813">Transport</keyword>
<evidence type="ECO:0000256" key="8">
    <source>
        <dbReference type="PROSITE-ProRule" id="PRU00290"/>
    </source>
</evidence>
<dbReference type="PROSITE" id="PS50892">
    <property type="entry name" value="V_SNARE"/>
    <property type="match status" value="1"/>
</dbReference>
<protein>
    <recommendedName>
        <fullName evidence="13">V-SNARE coiled-coil homology domain-containing protein</fullName>
    </recommendedName>
</protein>
<proteinExistence type="inferred from homology"/>